<feature type="domain" description="DUF6535" evidence="2">
    <location>
        <begin position="55"/>
        <end position="151"/>
    </location>
</feature>
<feature type="transmembrane region" description="Helical" evidence="1">
    <location>
        <begin position="28"/>
        <end position="53"/>
    </location>
</feature>
<evidence type="ECO:0000313" key="3">
    <source>
        <dbReference type="EMBL" id="EPS99743.1"/>
    </source>
</evidence>
<dbReference type="Pfam" id="PF20153">
    <property type="entry name" value="DUF6535"/>
    <property type="match status" value="2"/>
</dbReference>
<accession>S8E8W1</accession>
<keyword evidence="1" id="KW-1133">Transmembrane helix</keyword>
<dbReference type="Proteomes" id="UP000015241">
    <property type="component" value="Unassembled WGS sequence"/>
</dbReference>
<dbReference type="InterPro" id="IPR045338">
    <property type="entry name" value="DUF6535"/>
</dbReference>
<dbReference type="EMBL" id="KE504154">
    <property type="protein sequence ID" value="EPS99743.1"/>
    <property type="molecule type" value="Genomic_DNA"/>
</dbReference>
<organism evidence="3 4">
    <name type="scientific">Fomitopsis schrenkii</name>
    <name type="common">Brown rot fungus</name>
    <dbReference type="NCBI Taxonomy" id="2126942"/>
    <lineage>
        <taxon>Eukaryota</taxon>
        <taxon>Fungi</taxon>
        <taxon>Dikarya</taxon>
        <taxon>Basidiomycota</taxon>
        <taxon>Agaricomycotina</taxon>
        <taxon>Agaricomycetes</taxon>
        <taxon>Polyporales</taxon>
        <taxon>Fomitopsis</taxon>
    </lineage>
</organism>
<feature type="non-terminal residue" evidence="3">
    <location>
        <position position="1"/>
    </location>
</feature>
<reference evidence="3 4" key="1">
    <citation type="journal article" date="2012" name="Science">
        <title>The Paleozoic origin of enzymatic lignin decomposition reconstructed from 31 fungal genomes.</title>
        <authorList>
            <person name="Floudas D."/>
            <person name="Binder M."/>
            <person name="Riley R."/>
            <person name="Barry K."/>
            <person name="Blanchette R.A."/>
            <person name="Henrissat B."/>
            <person name="Martinez A.T."/>
            <person name="Otillar R."/>
            <person name="Spatafora J.W."/>
            <person name="Yadav J.S."/>
            <person name="Aerts A."/>
            <person name="Benoit I."/>
            <person name="Boyd A."/>
            <person name="Carlson A."/>
            <person name="Copeland A."/>
            <person name="Coutinho P.M."/>
            <person name="de Vries R.P."/>
            <person name="Ferreira P."/>
            <person name="Findley K."/>
            <person name="Foster B."/>
            <person name="Gaskell J."/>
            <person name="Glotzer D."/>
            <person name="Gorecki P."/>
            <person name="Heitman J."/>
            <person name="Hesse C."/>
            <person name="Hori C."/>
            <person name="Igarashi K."/>
            <person name="Jurgens J.A."/>
            <person name="Kallen N."/>
            <person name="Kersten P."/>
            <person name="Kohler A."/>
            <person name="Kuees U."/>
            <person name="Kumar T.K.A."/>
            <person name="Kuo A."/>
            <person name="LaButti K."/>
            <person name="Larrondo L.F."/>
            <person name="Lindquist E."/>
            <person name="Ling A."/>
            <person name="Lombard V."/>
            <person name="Lucas S."/>
            <person name="Lundell T."/>
            <person name="Martin R."/>
            <person name="McLaughlin D.J."/>
            <person name="Morgenstern I."/>
            <person name="Morin E."/>
            <person name="Murat C."/>
            <person name="Nagy L.G."/>
            <person name="Nolan M."/>
            <person name="Ohm R.A."/>
            <person name="Patyshakuliyeva A."/>
            <person name="Rokas A."/>
            <person name="Ruiz-Duenas F.J."/>
            <person name="Sabat G."/>
            <person name="Salamov A."/>
            <person name="Samejima M."/>
            <person name="Schmutz J."/>
            <person name="Slot J.C."/>
            <person name="St John F."/>
            <person name="Stenlid J."/>
            <person name="Sun H."/>
            <person name="Sun S."/>
            <person name="Syed K."/>
            <person name="Tsang A."/>
            <person name="Wiebenga A."/>
            <person name="Young D."/>
            <person name="Pisabarro A."/>
            <person name="Eastwood D.C."/>
            <person name="Martin F."/>
            <person name="Cullen D."/>
            <person name="Grigoriev I.V."/>
            <person name="Hibbett D.S."/>
        </authorList>
    </citation>
    <scope>NUCLEOTIDE SEQUENCE</scope>
    <source>
        <strain evidence="4">FP-58527</strain>
    </source>
</reference>
<gene>
    <name evidence="3" type="ORF">FOMPIDRAFT_35472</name>
</gene>
<feature type="transmembrane region" description="Helical" evidence="1">
    <location>
        <begin position="65"/>
        <end position="84"/>
    </location>
</feature>
<sequence>DHWSVLAETVWGRMSADIARWTSEITSLLTFAGLLSAVITGFGALAYTTLAAAIDPSDAPVLHRYVAVLWFAALVCALTAASVAMSATQWLNYLLTPAGLVEFGPRQKLRIWNLRRLAFERWHLEFVLGIPSVLLQVAVTLFLVALVGLLQSLSLDIVLPILVLVCLAVLFQLMTLIVPAVVVYSPFQSPQAQW</sequence>
<dbReference type="InParanoid" id="S8E8W1"/>
<feature type="non-terminal residue" evidence="3">
    <location>
        <position position="194"/>
    </location>
</feature>
<proteinExistence type="predicted"/>
<evidence type="ECO:0000313" key="4">
    <source>
        <dbReference type="Proteomes" id="UP000015241"/>
    </source>
</evidence>
<dbReference type="STRING" id="743788.S8E8W1"/>
<keyword evidence="4" id="KW-1185">Reference proteome</keyword>
<feature type="transmembrane region" description="Helical" evidence="1">
    <location>
        <begin position="157"/>
        <end position="184"/>
    </location>
</feature>
<keyword evidence="1" id="KW-0812">Transmembrane</keyword>
<feature type="domain" description="DUF6535" evidence="2">
    <location>
        <begin position="3"/>
        <end position="52"/>
    </location>
</feature>
<evidence type="ECO:0000259" key="2">
    <source>
        <dbReference type="Pfam" id="PF20153"/>
    </source>
</evidence>
<dbReference type="AlphaFoldDB" id="S8E8W1"/>
<name>S8E8W1_FOMSC</name>
<protein>
    <recommendedName>
        <fullName evidence="2">DUF6535 domain-containing protein</fullName>
    </recommendedName>
</protein>
<dbReference type="OrthoDB" id="3185525at2759"/>
<evidence type="ECO:0000256" key="1">
    <source>
        <dbReference type="SAM" id="Phobius"/>
    </source>
</evidence>
<dbReference type="HOGENOM" id="CLU_018688_1_1_1"/>
<feature type="transmembrane region" description="Helical" evidence="1">
    <location>
        <begin position="126"/>
        <end position="151"/>
    </location>
</feature>
<keyword evidence="1" id="KW-0472">Membrane</keyword>